<reference evidence="4 5" key="1">
    <citation type="submission" date="2018-06" db="EMBL/GenBank/DDBJ databases">
        <title>WGS assembly of Brassica rapa FPsc.</title>
        <authorList>
            <person name="Bowman J."/>
            <person name="Kohchi T."/>
            <person name="Yamato K."/>
            <person name="Jenkins J."/>
            <person name="Shu S."/>
            <person name="Ishizaki K."/>
            <person name="Yamaoka S."/>
            <person name="Nishihama R."/>
            <person name="Nakamura Y."/>
            <person name="Berger F."/>
            <person name="Adam C."/>
            <person name="Aki S."/>
            <person name="Althoff F."/>
            <person name="Araki T."/>
            <person name="Arteaga-Vazquez M."/>
            <person name="Balasubrmanian S."/>
            <person name="Bauer D."/>
            <person name="Boehm C."/>
            <person name="Briginshaw L."/>
            <person name="Caballero-Perez J."/>
            <person name="Catarino B."/>
            <person name="Chen F."/>
            <person name="Chiyoda S."/>
            <person name="Chovatia M."/>
            <person name="Davies K."/>
            <person name="Delmans M."/>
            <person name="Demura T."/>
            <person name="Dierschke T."/>
            <person name="Dolan L."/>
            <person name="Dorantes-Acosta A."/>
            <person name="Eklund D."/>
            <person name="Florent S."/>
            <person name="Flores-Sandoval E."/>
            <person name="Fujiyama A."/>
            <person name="Fukuzawa H."/>
            <person name="Galik B."/>
            <person name="Grimanelli D."/>
            <person name="Grimwood J."/>
            <person name="Grossniklaus U."/>
            <person name="Hamada T."/>
            <person name="Haseloff J."/>
            <person name="Hetherington A."/>
            <person name="Higo A."/>
            <person name="Hirakawa Y."/>
            <person name="Hundley H."/>
            <person name="Ikeda Y."/>
            <person name="Inoue K."/>
            <person name="Inoue S."/>
            <person name="Ishida S."/>
            <person name="Jia Q."/>
            <person name="Kakita M."/>
            <person name="Kanazawa T."/>
            <person name="Kawai Y."/>
            <person name="Kawashima T."/>
            <person name="Kennedy M."/>
            <person name="Kinose K."/>
            <person name="Kinoshita T."/>
            <person name="Kohara Y."/>
            <person name="Koide E."/>
            <person name="Komatsu K."/>
            <person name="Kopischke S."/>
            <person name="Kubo M."/>
            <person name="Kyozuka J."/>
            <person name="Lagercrantz U."/>
            <person name="Lin S."/>
            <person name="Lindquist E."/>
            <person name="Lipzen A."/>
            <person name="Lu C."/>
            <person name="Luna E."/>
            <person name="Martienssen R."/>
            <person name="Minamino N."/>
            <person name="Mizutani M."/>
            <person name="Mizutani M."/>
            <person name="Mochizuki N."/>
            <person name="Monte I."/>
            <person name="Mosher R."/>
            <person name="Nagasaki H."/>
            <person name="Nakagami H."/>
            <person name="Naramoto S."/>
            <person name="Nishitani K."/>
            <person name="Ohtani M."/>
            <person name="Okamoto T."/>
            <person name="Okumura M."/>
            <person name="Phillips J."/>
            <person name="Pollak B."/>
            <person name="Reinders A."/>
            <person name="Roevekamp M."/>
            <person name="Sano R."/>
            <person name="Sawa S."/>
            <person name="Schmid M."/>
            <person name="Shirakawa M."/>
            <person name="Solano R."/>
            <person name="Spunde A."/>
            <person name="Suetsugu N."/>
            <person name="Sugano S."/>
            <person name="Sugiyama A."/>
            <person name="Sun R."/>
            <person name="Suzuki Y."/>
            <person name="Takenaka M."/>
            <person name="Takezawa D."/>
            <person name="Tomogane H."/>
            <person name="Tsuzuki M."/>
            <person name="Ueda T."/>
            <person name="Umeda M."/>
            <person name="Ward J."/>
            <person name="Watanabe Y."/>
            <person name="Yazaki K."/>
            <person name="Yokoyama R."/>
            <person name="Yoshitake Y."/>
            <person name="Yotsui I."/>
            <person name="Zachgo S."/>
            <person name="Schmutz J."/>
        </authorList>
    </citation>
    <scope>NUCLEOTIDE SEQUENCE [LARGE SCALE GENOMIC DNA]</scope>
    <source>
        <strain evidence="5">cv. B-3</strain>
    </source>
</reference>
<protein>
    <recommendedName>
        <fullName evidence="6">DUF4283 domain-containing protein</fullName>
    </recommendedName>
</protein>
<dbReference type="Pfam" id="PF14392">
    <property type="entry name" value="zf-CCHC_4"/>
    <property type="match status" value="1"/>
</dbReference>
<feature type="compositionally biased region" description="Basic and acidic residues" evidence="1">
    <location>
        <begin position="272"/>
        <end position="287"/>
    </location>
</feature>
<evidence type="ECO:0000313" key="4">
    <source>
        <dbReference type="EMBL" id="RID49245.1"/>
    </source>
</evidence>
<dbReference type="EMBL" id="CM010635">
    <property type="protein sequence ID" value="RID49245.1"/>
    <property type="molecule type" value="Genomic_DNA"/>
</dbReference>
<feature type="domain" description="Zinc knuckle CX2CX4HX4C" evidence="3">
    <location>
        <begin position="175"/>
        <end position="218"/>
    </location>
</feature>
<dbReference type="Pfam" id="PF14111">
    <property type="entry name" value="DUF4283"/>
    <property type="match status" value="1"/>
</dbReference>
<evidence type="ECO:0000313" key="5">
    <source>
        <dbReference type="Proteomes" id="UP000264353"/>
    </source>
</evidence>
<feature type="compositionally biased region" description="Basic and acidic residues" evidence="1">
    <location>
        <begin position="330"/>
        <end position="346"/>
    </location>
</feature>
<accession>A0A397Y6N0</accession>
<evidence type="ECO:0000256" key="1">
    <source>
        <dbReference type="SAM" id="MobiDB-lite"/>
    </source>
</evidence>
<dbReference type="InterPro" id="IPR025558">
    <property type="entry name" value="DUF4283"/>
</dbReference>
<evidence type="ECO:0008006" key="6">
    <source>
        <dbReference type="Google" id="ProtNLM"/>
    </source>
</evidence>
<proteinExistence type="predicted"/>
<name>A0A397Y6N0_BRACM</name>
<dbReference type="InterPro" id="IPR025836">
    <property type="entry name" value="Zn_knuckle_CX2CX4HX4C"/>
</dbReference>
<feature type="region of interest" description="Disordered" evidence="1">
    <location>
        <begin position="215"/>
        <end position="381"/>
    </location>
</feature>
<feature type="domain" description="DUF4283" evidence="2">
    <location>
        <begin position="38"/>
        <end position="120"/>
    </location>
</feature>
<feature type="compositionally biased region" description="Polar residues" evidence="1">
    <location>
        <begin position="347"/>
        <end position="381"/>
    </location>
</feature>
<organism evidence="4 5">
    <name type="scientific">Brassica campestris</name>
    <name type="common">Field mustard</name>
    <dbReference type="NCBI Taxonomy" id="3711"/>
    <lineage>
        <taxon>Eukaryota</taxon>
        <taxon>Viridiplantae</taxon>
        <taxon>Streptophyta</taxon>
        <taxon>Embryophyta</taxon>
        <taxon>Tracheophyta</taxon>
        <taxon>Spermatophyta</taxon>
        <taxon>Magnoliopsida</taxon>
        <taxon>eudicotyledons</taxon>
        <taxon>Gunneridae</taxon>
        <taxon>Pentapetalae</taxon>
        <taxon>rosids</taxon>
        <taxon>malvids</taxon>
        <taxon>Brassicales</taxon>
        <taxon>Brassicaceae</taxon>
        <taxon>Brassiceae</taxon>
        <taxon>Brassica</taxon>
    </lineage>
</organism>
<feature type="compositionally biased region" description="Basic and acidic residues" evidence="1">
    <location>
        <begin position="225"/>
        <end position="250"/>
    </location>
</feature>
<feature type="region of interest" description="Disordered" evidence="1">
    <location>
        <begin position="472"/>
        <end position="510"/>
    </location>
</feature>
<gene>
    <name evidence="4" type="ORF">BRARA_H00058</name>
</gene>
<dbReference type="AlphaFoldDB" id="A0A397Y6N0"/>
<dbReference type="InterPro" id="IPR040256">
    <property type="entry name" value="At4g02000-like"/>
</dbReference>
<evidence type="ECO:0000259" key="3">
    <source>
        <dbReference type="Pfam" id="PF14392"/>
    </source>
</evidence>
<feature type="region of interest" description="Disordered" evidence="1">
    <location>
        <begin position="1"/>
        <end position="23"/>
    </location>
</feature>
<feature type="compositionally biased region" description="Polar residues" evidence="1">
    <location>
        <begin position="498"/>
        <end position="509"/>
    </location>
</feature>
<dbReference type="PANTHER" id="PTHR31286:SF163">
    <property type="entry name" value="ZINC KNUCKLE CX2CX4HX4C DOMAIN-CONTAINING PROTEIN"/>
    <property type="match status" value="1"/>
</dbReference>
<feature type="compositionally biased region" description="Basic and acidic residues" evidence="1">
    <location>
        <begin position="1"/>
        <end position="12"/>
    </location>
</feature>
<sequence>MARRLSYAEKGKNIASKGSPPRKGRVILPDFDNSELLKRHELTLIGRVTNPKAQRLWSLIPFLGDLWKCSSRPVGSDLGQGRFQFQFASDEDLEKVLDNGPYHFAKWMFIIQRWEPTVSPNFPSQIPFWIQVQDVPEHLWNEAILRGIGADIGTFDCWEITASKARLRCYINGLQPLIFQTTLEFRNGDEVNAVLVYEKLEKFCKICYRLDHEREDCPQNPSPKMKRELPPHKKLDHPHDENLPRKDETRQSSGFMRDARRAGTGLHHYSHRNSEDRRPYETSRRVENYSYSRTRNYSPSHRSHSSQVSQRQNGPRWVDSGRRLPAPEASHSRVPENSITREKEHTFPSNSLLHSSAQRTERNSSPQARHQRTSQNPNLPINISLEAINDAREELREVMIQYVNVADPSESAARRERMRYAEEHGETEEVIRNMVIAATATATPETRTGNEDQPSAERVPALARLVPAHPVTIPTDDSERVPAKKRLGRPPLNKNKKQTNPLGVTAGQTSKKRKLLRSGYHLKDAVLPLLQQEELLQIERLQ</sequence>
<dbReference type="Proteomes" id="UP000264353">
    <property type="component" value="Chromosome A8"/>
</dbReference>
<dbReference type="PANTHER" id="PTHR31286">
    <property type="entry name" value="GLYCINE-RICH CELL WALL STRUCTURAL PROTEIN 1.8-LIKE"/>
    <property type="match status" value="1"/>
</dbReference>
<evidence type="ECO:0000259" key="2">
    <source>
        <dbReference type="Pfam" id="PF14111"/>
    </source>
</evidence>